<organism evidence="2 3">
    <name type="scientific">Pseudodesulfovibrio alkaliphilus</name>
    <dbReference type="NCBI Taxonomy" id="2661613"/>
    <lineage>
        <taxon>Bacteria</taxon>
        <taxon>Pseudomonadati</taxon>
        <taxon>Thermodesulfobacteriota</taxon>
        <taxon>Desulfovibrionia</taxon>
        <taxon>Desulfovibrionales</taxon>
        <taxon>Desulfovibrionaceae</taxon>
    </lineage>
</organism>
<dbReference type="Proteomes" id="UP000461162">
    <property type="component" value="Unassembled WGS sequence"/>
</dbReference>
<evidence type="ECO:0000313" key="2">
    <source>
        <dbReference type="EMBL" id="MUM78083.1"/>
    </source>
</evidence>
<accession>A0A7K1KPR9</accession>
<dbReference type="RefSeq" id="WP_155934696.1">
    <property type="nucleotide sequence ID" value="NZ_WODC01000006.1"/>
</dbReference>
<dbReference type="SMART" id="SM00100">
    <property type="entry name" value="cNMP"/>
    <property type="match status" value="1"/>
</dbReference>
<evidence type="ECO:0000313" key="3">
    <source>
        <dbReference type="Proteomes" id="UP000461162"/>
    </source>
</evidence>
<dbReference type="CDD" id="cd00038">
    <property type="entry name" value="CAP_ED"/>
    <property type="match status" value="1"/>
</dbReference>
<comment type="caution">
    <text evidence="2">The sequence shown here is derived from an EMBL/GenBank/DDBJ whole genome shotgun (WGS) entry which is preliminary data.</text>
</comment>
<protein>
    <submittedName>
        <fullName evidence="2">Cyclic nucleotide-binding domain-containing protein</fullName>
    </submittedName>
</protein>
<dbReference type="PANTHER" id="PTHR23011">
    <property type="entry name" value="CYCLIC NUCLEOTIDE-BINDING DOMAIN CONTAINING PROTEIN"/>
    <property type="match status" value="1"/>
</dbReference>
<dbReference type="SUPFAM" id="SSF51206">
    <property type="entry name" value="cAMP-binding domain-like"/>
    <property type="match status" value="1"/>
</dbReference>
<gene>
    <name evidence="2" type="ORF">GKC30_10590</name>
</gene>
<name>A0A7K1KPR9_9BACT</name>
<dbReference type="PANTHER" id="PTHR23011:SF28">
    <property type="entry name" value="CYCLIC NUCLEOTIDE-BINDING DOMAIN CONTAINING PROTEIN"/>
    <property type="match status" value="1"/>
</dbReference>
<dbReference type="InterPro" id="IPR014710">
    <property type="entry name" value="RmlC-like_jellyroll"/>
</dbReference>
<sequence>MKALNSSQFHILENVADEVVERLRREVQPRDLAKGEVVYQKGDPSDDFYFLVSGKAQLQVENEEGVTVILGILKVGYCFGITALFPNTPRQHTVVCDGPCRVAVIPGHDLRAIMETEGGIGLPLLWNLFKLIKDRLDLRTDQLVRVLSTHPDLSKVRV</sequence>
<dbReference type="Gene3D" id="2.60.120.10">
    <property type="entry name" value="Jelly Rolls"/>
    <property type="match status" value="1"/>
</dbReference>
<proteinExistence type="predicted"/>
<dbReference type="InterPro" id="IPR018490">
    <property type="entry name" value="cNMP-bd_dom_sf"/>
</dbReference>
<evidence type="ECO:0000259" key="1">
    <source>
        <dbReference type="PROSITE" id="PS50042"/>
    </source>
</evidence>
<keyword evidence="3" id="KW-1185">Reference proteome</keyword>
<dbReference type="EMBL" id="WODC01000006">
    <property type="protein sequence ID" value="MUM78083.1"/>
    <property type="molecule type" value="Genomic_DNA"/>
</dbReference>
<dbReference type="PROSITE" id="PS50042">
    <property type="entry name" value="CNMP_BINDING_3"/>
    <property type="match status" value="1"/>
</dbReference>
<dbReference type="InterPro" id="IPR000595">
    <property type="entry name" value="cNMP-bd_dom"/>
</dbReference>
<dbReference type="AlphaFoldDB" id="A0A7K1KPR9"/>
<reference evidence="2 3" key="1">
    <citation type="submission" date="2019-11" db="EMBL/GenBank/DDBJ databases">
        <title>Pseudodesulfovibrio alkaliphilus, sp. nov., an alkaliphilic sulfate-reducing bacteria from mud volcano of Taman peninsula, Russia.</title>
        <authorList>
            <person name="Frolova A."/>
            <person name="Merkel A.Y."/>
            <person name="Slobodkin A.I."/>
        </authorList>
    </citation>
    <scope>NUCLEOTIDE SEQUENCE [LARGE SCALE GENOMIC DNA]</scope>
    <source>
        <strain evidence="2 3">F-1</strain>
    </source>
</reference>
<feature type="domain" description="Cyclic nucleotide-binding" evidence="1">
    <location>
        <begin position="11"/>
        <end position="114"/>
    </location>
</feature>
<dbReference type="Pfam" id="PF00027">
    <property type="entry name" value="cNMP_binding"/>
    <property type="match status" value="1"/>
</dbReference>